<comment type="caution">
    <text evidence="7">The sequence shown here is derived from an EMBL/GenBank/DDBJ whole genome shotgun (WGS) entry which is preliminary data.</text>
</comment>
<name>A0ABN3E9M1_9ACTN</name>
<evidence type="ECO:0000256" key="5">
    <source>
        <dbReference type="SAM" id="MobiDB-lite"/>
    </source>
</evidence>
<dbReference type="SUPFAM" id="SSF48498">
    <property type="entry name" value="Tetracyclin repressor-like, C-terminal domain"/>
    <property type="match status" value="1"/>
</dbReference>
<feature type="DNA-binding region" description="H-T-H motif" evidence="4">
    <location>
        <begin position="86"/>
        <end position="105"/>
    </location>
</feature>
<keyword evidence="2 4" id="KW-0238">DNA-binding</keyword>
<dbReference type="PANTHER" id="PTHR30055:SF234">
    <property type="entry name" value="HTH-TYPE TRANSCRIPTIONAL REGULATOR BETI"/>
    <property type="match status" value="1"/>
</dbReference>
<evidence type="ECO:0000313" key="7">
    <source>
        <dbReference type="EMBL" id="GAA2251619.1"/>
    </source>
</evidence>
<evidence type="ECO:0000313" key="8">
    <source>
        <dbReference type="Proteomes" id="UP001500305"/>
    </source>
</evidence>
<evidence type="ECO:0000256" key="1">
    <source>
        <dbReference type="ARBA" id="ARBA00023015"/>
    </source>
</evidence>
<dbReference type="PROSITE" id="PS50977">
    <property type="entry name" value="HTH_TETR_2"/>
    <property type="match status" value="1"/>
</dbReference>
<dbReference type="InterPro" id="IPR049445">
    <property type="entry name" value="TetR_SbtR-like_C"/>
</dbReference>
<evidence type="ECO:0000259" key="6">
    <source>
        <dbReference type="PROSITE" id="PS50977"/>
    </source>
</evidence>
<dbReference type="RefSeq" id="WP_344637650.1">
    <property type="nucleotide sequence ID" value="NZ_BAAATR010000016.1"/>
</dbReference>
<dbReference type="Pfam" id="PF21597">
    <property type="entry name" value="TetR_C_43"/>
    <property type="match status" value="1"/>
</dbReference>
<dbReference type="PANTHER" id="PTHR30055">
    <property type="entry name" value="HTH-TYPE TRANSCRIPTIONAL REGULATOR RUTR"/>
    <property type="match status" value="1"/>
</dbReference>
<keyword evidence="8" id="KW-1185">Reference proteome</keyword>
<keyword evidence="1" id="KW-0805">Transcription regulation</keyword>
<feature type="compositionally biased region" description="Low complexity" evidence="5">
    <location>
        <begin position="24"/>
        <end position="35"/>
    </location>
</feature>
<dbReference type="InterPro" id="IPR009057">
    <property type="entry name" value="Homeodomain-like_sf"/>
</dbReference>
<protein>
    <recommendedName>
        <fullName evidence="6">HTH tetR-type domain-containing protein</fullName>
    </recommendedName>
</protein>
<reference evidence="7 8" key="1">
    <citation type="journal article" date="2019" name="Int. J. Syst. Evol. Microbiol.">
        <title>The Global Catalogue of Microorganisms (GCM) 10K type strain sequencing project: providing services to taxonomists for standard genome sequencing and annotation.</title>
        <authorList>
            <consortium name="The Broad Institute Genomics Platform"/>
            <consortium name="The Broad Institute Genome Sequencing Center for Infectious Disease"/>
            <person name="Wu L."/>
            <person name="Ma J."/>
        </authorList>
    </citation>
    <scope>NUCLEOTIDE SEQUENCE [LARGE SCALE GENOMIC DNA]</scope>
    <source>
        <strain evidence="7 8">JCM 7356</strain>
    </source>
</reference>
<evidence type="ECO:0000256" key="2">
    <source>
        <dbReference type="ARBA" id="ARBA00023125"/>
    </source>
</evidence>
<evidence type="ECO:0000256" key="3">
    <source>
        <dbReference type="ARBA" id="ARBA00023163"/>
    </source>
</evidence>
<accession>A0ABN3E9M1</accession>
<dbReference type="SUPFAM" id="SSF46689">
    <property type="entry name" value="Homeodomain-like"/>
    <property type="match status" value="1"/>
</dbReference>
<feature type="region of interest" description="Disordered" evidence="5">
    <location>
        <begin position="1"/>
        <end position="47"/>
    </location>
</feature>
<feature type="domain" description="HTH tetR-type" evidence="6">
    <location>
        <begin position="64"/>
        <end position="123"/>
    </location>
</feature>
<dbReference type="InterPro" id="IPR001647">
    <property type="entry name" value="HTH_TetR"/>
</dbReference>
<sequence length="267" mass="28291">MAQHADQQADRPKTPGATRRRTRATASAATTKGASAHGGSGAGATGTATGTGAAAALGLRRDAQRNRELLLAAAREVFAEQGLAAPLDLIARRAGVGNATLYRRFPTRDALIEEVFAEALAGLAAAAEKVLAIEDGWTALTRYFERVFALVAADRGINDLVTMSNPDIQALADTIERNTRTVATLVTRAQEQGTLRTDVTPIDLLVVMGPICRAVPAFSTVHPDAWRRYLAIVLDSFRSGPPRPLPGPPTAQEELGGIFTGVWETTR</sequence>
<proteinExistence type="predicted"/>
<gene>
    <name evidence="7" type="ORF">GCM10010430_38420</name>
</gene>
<dbReference type="Gene3D" id="1.10.357.10">
    <property type="entry name" value="Tetracycline Repressor, domain 2"/>
    <property type="match status" value="1"/>
</dbReference>
<evidence type="ECO:0000256" key="4">
    <source>
        <dbReference type="PROSITE-ProRule" id="PRU00335"/>
    </source>
</evidence>
<dbReference type="InterPro" id="IPR050109">
    <property type="entry name" value="HTH-type_TetR-like_transc_reg"/>
</dbReference>
<dbReference type="PRINTS" id="PR00455">
    <property type="entry name" value="HTHTETR"/>
</dbReference>
<dbReference type="Pfam" id="PF00440">
    <property type="entry name" value="TetR_N"/>
    <property type="match status" value="1"/>
</dbReference>
<keyword evidence="3" id="KW-0804">Transcription</keyword>
<dbReference type="InterPro" id="IPR036271">
    <property type="entry name" value="Tet_transcr_reg_TetR-rel_C_sf"/>
</dbReference>
<dbReference type="Proteomes" id="UP001500305">
    <property type="component" value="Unassembled WGS sequence"/>
</dbReference>
<dbReference type="EMBL" id="BAAATR010000016">
    <property type="protein sequence ID" value="GAA2251619.1"/>
    <property type="molecule type" value="Genomic_DNA"/>
</dbReference>
<organism evidence="7 8">
    <name type="scientific">Kitasatospora cystarginea</name>
    <dbReference type="NCBI Taxonomy" id="58350"/>
    <lineage>
        <taxon>Bacteria</taxon>
        <taxon>Bacillati</taxon>
        <taxon>Actinomycetota</taxon>
        <taxon>Actinomycetes</taxon>
        <taxon>Kitasatosporales</taxon>
        <taxon>Streptomycetaceae</taxon>
        <taxon>Kitasatospora</taxon>
    </lineage>
</organism>